<comment type="caution">
    <text evidence="4">The sequence shown here is derived from an EMBL/GenBank/DDBJ whole genome shotgun (WGS) entry which is preliminary data.</text>
</comment>
<dbReference type="RefSeq" id="WP_380793386.1">
    <property type="nucleotide sequence ID" value="NZ_JBHTKR010000006.1"/>
</dbReference>
<dbReference type="EC" id="1.13.12.-" evidence="4"/>
<accession>A0ABW3TGY1</accession>
<dbReference type="InterPro" id="IPR004136">
    <property type="entry name" value="NMO"/>
</dbReference>
<keyword evidence="2" id="KW-0288">FMN</keyword>
<dbReference type="InterPro" id="IPR013785">
    <property type="entry name" value="Aldolase_TIM"/>
</dbReference>
<keyword evidence="5" id="KW-1185">Reference proteome</keyword>
<dbReference type="PANTHER" id="PTHR32332">
    <property type="entry name" value="2-NITROPROPANE DIOXYGENASE"/>
    <property type="match status" value="1"/>
</dbReference>
<dbReference type="CDD" id="cd04730">
    <property type="entry name" value="NPD_like"/>
    <property type="match status" value="1"/>
</dbReference>
<reference evidence="5" key="1">
    <citation type="journal article" date="2019" name="Int. J. Syst. Evol. Microbiol.">
        <title>The Global Catalogue of Microorganisms (GCM) 10K type strain sequencing project: providing services to taxonomists for standard genome sequencing and annotation.</title>
        <authorList>
            <consortium name="The Broad Institute Genomics Platform"/>
            <consortium name="The Broad Institute Genome Sequencing Center for Infectious Disease"/>
            <person name="Wu L."/>
            <person name="Ma J."/>
        </authorList>
    </citation>
    <scope>NUCLEOTIDE SEQUENCE [LARGE SCALE GENOMIC DNA]</scope>
    <source>
        <strain evidence="5">CCUG 55328</strain>
    </source>
</reference>
<evidence type="ECO:0000256" key="3">
    <source>
        <dbReference type="ARBA" id="ARBA00023002"/>
    </source>
</evidence>
<dbReference type="EMBL" id="JBHTKR010000006">
    <property type="protein sequence ID" value="MFD1195940.1"/>
    <property type="molecule type" value="Genomic_DNA"/>
</dbReference>
<protein>
    <submittedName>
        <fullName evidence="4">NAD(P)H-dependent flavin oxidoreductase</fullName>
        <ecNumber evidence="4">1.13.12.-</ecNumber>
    </submittedName>
</protein>
<evidence type="ECO:0000313" key="4">
    <source>
        <dbReference type="EMBL" id="MFD1195940.1"/>
    </source>
</evidence>
<name>A0ABW3TGY1_9RHOB</name>
<proteinExistence type="predicted"/>
<evidence type="ECO:0000256" key="1">
    <source>
        <dbReference type="ARBA" id="ARBA00022630"/>
    </source>
</evidence>
<keyword evidence="3 4" id="KW-0560">Oxidoreductase</keyword>
<dbReference type="Gene3D" id="3.20.20.70">
    <property type="entry name" value="Aldolase class I"/>
    <property type="match status" value="1"/>
</dbReference>
<sequence length="326" mass="34190">MPTRFCDLVNIKLPIVLAPMGGATTPELVAAVSNAGGLGLAPLWRGDAKDVKDFVRRVKALTDAPFGVNLNMDFPSMEQLDACLEEGVPVISLFWGRAPDFIAHARSGGAKVIFTAWDSESAVEAVDHGAHAICAQGWEAGGHVRGTVSTMALVPTVVDAVGETPVIAAGGIADGRGLAAAMALGASAAWIGTRFLSAKETCIHPDYVARLIDACETDTGYYDDLFDGGWPNAPHRALQNSTTKAWEAAGRPKQGQRPGEGAIVASTPGRGELDRYACTTPNTGTTGDIEALSMWCGQGVSMVQKVQPAADIVHEIAHEARKIISF</sequence>
<dbReference type="Pfam" id="PF03060">
    <property type="entry name" value="NMO"/>
    <property type="match status" value="1"/>
</dbReference>
<keyword evidence="1" id="KW-0285">Flavoprotein</keyword>
<gene>
    <name evidence="4" type="ORF">ACFQ3C_14800</name>
</gene>
<evidence type="ECO:0000256" key="2">
    <source>
        <dbReference type="ARBA" id="ARBA00022643"/>
    </source>
</evidence>
<organism evidence="4 5">
    <name type="scientific">Seohaeicola saemankumensis</name>
    <dbReference type="NCBI Taxonomy" id="481181"/>
    <lineage>
        <taxon>Bacteria</taxon>
        <taxon>Pseudomonadati</taxon>
        <taxon>Pseudomonadota</taxon>
        <taxon>Alphaproteobacteria</taxon>
        <taxon>Rhodobacterales</taxon>
        <taxon>Roseobacteraceae</taxon>
        <taxon>Seohaeicola</taxon>
    </lineage>
</organism>
<evidence type="ECO:0000313" key="5">
    <source>
        <dbReference type="Proteomes" id="UP001597151"/>
    </source>
</evidence>
<dbReference type="Proteomes" id="UP001597151">
    <property type="component" value="Unassembled WGS sequence"/>
</dbReference>
<dbReference type="GO" id="GO:0016491">
    <property type="term" value="F:oxidoreductase activity"/>
    <property type="evidence" value="ECO:0007669"/>
    <property type="project" value="UniProtKB-KW"/>
</dbReference>
<dbReference type="PANTHER" id="PTHR32332:SF20">
    <property type="entry name" value="2-NITROPROPANE DIOXYGENASE-LIKE PROTEIN"/>
    <property type="match status" value="1"/>
</dbReference>
<dbReference type="SUPFAM" id="SSF51412">
    <property type="entry name" value="Inosine monophosphate dehydrogenase (IMPDH)"/>
    <property type="match status" value="1"/>
</dbReference>